<feature type="active site" description="Charge relay system" evidence="6">
    <location>
        <position position="158"/>
    </location>
</feature>
<evidence type="ECO:0000256" key="7">
    <source>
        <dbReference type="RuleBase" id="RU003355"/>
    </source>
</evidence>
<dbReference type="InterPro" id="IPR023828">
    <property type="entry name" value="Peptidase_S8_Ser-AS"/>
</dbReference>
<feature type="active site" description="Charge relay system" evidence="6">
    <location>
        <position position="110"/>
    </location>
</feature>
<keyword evidence="5 6" id="KW-0720">Serine protease</keyword>
<dbReference type="InterPro" id="IPR051048">
    <property type="entry name" value="Peptidase_S8/S53_subtilisin"/>
</dbReference>
<dbReference type="InterPro" id="IPR034187">
    <property type="entry name" value="Peptidases_S8_5"/>
</dbReference>
<evidence type="ECO:0008006" key="12">
    <source>
        <dbReference type="Google" id="ProtNLM"/>
    </source>
</evidence>
<name>A0ABR2ZUJ1_9AGAR</name>
<protein>
    <recommendedName>
        <fullName evidence="12">Subtilisin-like protein</fullName>
    </recommendedName>
</protein>
<keyword evidence="2 6" id="KW-0645">Protease</keyword>
<dbReference type="InterPro" id="IPR010435">
    <property type="entry name" value="C5a/SBT2-like_Fn3"/>
</dbReference>
<dbReference type="Pfam" id="PF00082">
    <property type="entry name" value="Peptidase_S8"/>
    <property type="match status" value="1"/>
</dbReference>
<proteinExistence type="inferred from homology"/>
<dbReference type="SUPFAM" id="SSF52743">
    <property type="entry name" value="Subtilisin-like"/>
    <property type="match status" value="1"/>
</dbReference>
<dbReference type="InterPro" id="IPR022398">
    <property type="entry name" value="Peptidase_S8_His-AS"/>
</dbReference>
<dbReference type="CDD" id="cd07489">
    <property type="entry name" value="Peptidases_S8_5"/>
    <property type="match status" value="1"/>
</dbReference>
<dbReference type="InterPro" id="IPR015500">
    <property type="entry name" value="Peptidase_S8_subtilisin-rel"/>
</dbReference>
<dbReference type="EMBL" id="JBBXMP010000049">
    <property type="protein sequence ID" value="KAL0065355.1"/>
    <property type="molecule type" value="Genomic_DNA"/>
</dbReference>
<accession>A0ABR2ZUJ1</accession>
<gene>
    <name evidence="10" type="ORF">AAF712_007707</name>
</gene>
<evidence type="ECO:0000256" key="6">
    <source>
        <dbReference type="PROSITE-ProRule" id="PRU01240"/>
    </source>
</evidence>
<evidence type="ECO:0000259" key="8">
    <source>
        <dbReference type="Pfam" id="PF00082"/>
    </source>
</evidence>
<dbReference type="PROSITE" id="PS00136">
    <property type="entry name" value="SUBTILASE_ASP"/>
    <property type="match status" value="1"/>
</dbReference>
<evidence type="ECO:0000313" key="10">
    <source>
        <dbReference type="EMBL" id="KAL0065355.1"/>
    </source>
</evidence>
<dbReference type="PANTHER" id="PTHR43399">
    <property type="entry name" value="SUBTILISIN-RELATED"/>
    <property type="match status" value="1"/>
</dbReference>
<dbReference type="Gene3D" id="3.40.50.200">
    <property type="entry name" value="Peptidase S8/S53 domain"/>
    <property type="match status" value="2"/>
</dbReference>
<evidence type="ECO:0000256" key="5">
    <source>
        <dbReference type="ARBA" id="ARBA00022825"/>
    </source>
</evidence>
<organism evidence="10 11">
    <name type="scientific">Marasmius tenuissimus</name>
    <dbReference type="NCBI Taxonomy" id="585030"/>
    <lineage>
        <taxon>Eukaryota</taxon>
        <taxon>Fungi</taxon>
        <taxon>Dikarya</taxon>
        <taxon>Basidiomycota</taxon>
        <taxon>Agaricomycotina</taxon>
        <taxon>Agaricomycetes</taxon>
        <taxon>Agaricomycetidae</taxon>
        <taxon>Agaricales</taxon>
        <taxon>Marasmiineae</taxon>
        <taxon>Marasmiaceae</taxon>
        <taxon>Marasmius</taxon>
    </lineage>
</organism>
<feature type="domain" description="C5a peptidase/Subtilisin-like protease SBT2-like Fn3-like" evidence="9">
    <location>
        <begin position="548"/>
        <end position="636"/>
    </location>
</feature>
<keyword evidence="4 6" id="KW-0378">Hydrolase</keyword>
<dbReference type="InterPro" id="IPR036852">
    <property type="entry name" value="Peptidase_S8/S53_dom_sf"/>
</dbReference>
<keyword evidence="3" id="KW-0732">Signal</keyword>
<keyword evidence="11" id="KW-1185">Reference proteome</keyword>
<dbReference type="InterPro" id="IPR023827">
    <property type="entry name" value="Peptidase_S8_Asp-AS"/>
</dbReference>
<sequence length="711" mass="74501">MYQHLDTRGLNYETHHEYGTPRVLMGMSLTIKDDSDLARLYSIPGIKAVHPVHRFPAPKPLPASLAKRAAYAAYDPKNAPASDALHAITGVDKLHSMGIKGKGIKIGIIDSGVDYNHPSLGGGFGPGRKIVGGKDYVGVEDISKPLTPDSDPMDCNGHGTHVSGIIGANPGNALFNVTGVAPEAELMVYKVAGCGPSIDEDSSIAALLQADQDGNDIITISLGGPSGWSSSAWSVAASRMAEKGRIVTVAAGNEGSDGPWFPGKPGSGNQVISVASVDTPQFPLQSIVVGGDVAHDPIPYFDIFPLTNASDVAFPVFAFASDTACNPLATSVPNLEQFVVVTPFTTKCTIDVQLGNLKSKGAKLMLLYGLKSFGSISSLVGDASASLISAADGQFLSQQFFAKKKITLTFPKGGRLVDFEQPTGGLVSDFTSYGPSFDLLFKPSIAAHGGQVLSTYPLSKGGFAILPGTSMSTPYMAGCAALYLQARGKRPEVAKQARDFFESTSVVIPASSQPSTLPQTTIQQGAGMVDAFAAVTTQTFVSPGELLLNDTRNFKGVQTFTVKNLGSTPKKYLLRHQPASTAITIEVDSMLPSSGPVPLTDAPAQVKLTPSTFTLAPNAVQTIKAEFTEPKGLDQKSPSGRDSKPLHVSYMGAVGSVYDQPVLDTTDTIEQGLNLPAVVLGSGSSGQSLAQKGSGNFVFKGDEQFPQLAFR</sequence>
<dbReference type="Proteomes" id="UP001437256">
    <property type="component" value="Unassembled WGS sequence"/>
</dbReference>
<feature type="active site" description="Charge relay system" evidence="6">
    <location>
        <position position="470"/>
    </location>
</feature>
<dbReference type="PROSITE" id="PS00138">
    <property type="entry name" value="SUBTILASE_SER"/>
    <property type="match status" value="1"/>
</dbReference>
<dbReference type="PROSITE" id="PS51892">
    <property type="entry name" value="SUBTILASE"/>
    <property type="match status" value="1"/>
</dbReference>
<reference evidence="10 11" key="1">
    <citation type="submission" date="2024-05" db="EMBL/GenBank/DDBJ databases">
        <title>A draft genome resource for the thread blight pathogen Marasmius tenuissimus strain MS-2.</title>
        <authorList>
            <person name="Yulfo-Soto G.E."/>
            <person name="Baruah I.K."/>
            <person name="Amoako-Attah I."/>
            <person name="Bukari Y."/>
            <person name="Meinhardt L.W."/>
            <person name="Bailey B.A."/>
            <person name="Cohen S.P."/>
        </authorList>
    </citation>
    <scope>NUCLEOTIDE SEQUENCE [LARGE SCALE GENOMIC DNA]</scope>
    <source>
        <strain evidence="10 11">MS-2</strain>
    </source>
</reference>
<dbReference type="PRINTS" id="PR00723">
    <property type="entry name" value="SUBTILISIN"/>
</dbReference>
<evidence type="ECO:0000313" key="11">
    <source>
        <dbReference type="Proteomes" id="UP001437256"/>
    </source>
</evidence>
<feature type="domain" description="Peptidase S8/S53" evidence="8">
    <location>
        <begin position="101"/>
        <end position="501"/>
    </location>
</feature>
<dbReference type="PROSITE" id="PS00137">
    <property type="entry name" value="SUBTILASE_HIS"/>
    <property type="match status" value="1"/>
</dbReference>
<evidence type="ECO:0000259" key="9">
    <source>
        <dbReference type="Pfam" id="PF06280"/>
    </source>
</evidence>
<dbReference type="Pfam" id="PF06280">
    <property type="entry name" value="fn3_5"/>
    <property type="match status" value="1"/>
</dbReference>
<dbReference type="PANTHER" id="PTHR43399:SF4">
    <property type="entry name" value="CELL WALL-ASSOCIATED PROTEASE"/>
    <property type="match status" value="1"/>
</dbReference>
<evidence type="ECO:0000256" key="2">
    <source>
        <dbReference type="ARBA" id="ARBA00022670"/>
    </source>
</evidence>
<evidence type="ECO:0000256" key="3">
    <source>
        <dbReference type="ARBA" id="ARBA00022729"/>
    </source>
</evidence>
<evidence type="ECO:0000256" key="4">
    <source>
        <dbReference type="ARBA" id="ARBA00022801"/>
    </source>
</evidence>
<comment type="caution">
    <text evidence="10">The sequence shown here is derived from an EMBL/GenBank/DDBJ whole genome shotgun (WGS) entry which is preliminary data.</text>
</comment>
<comment type="similarity">
    <text evidence="1 6 7">Belongs to the peptidase S8 family.</text>
</comment>
<evidence type="ECO:0000256" key="1">
    <source>
        <dbReference type="ARBA" id="ARBA00011073"/>
    </source>
</evidence>
<dbReference type="InterPro" id="IPR000209">
    <property type="entry name" value="Peptidase_S8/S53_dom"/>
</dbReference>